<protein>
    <submittedName>
        <fullName evidence="3">Terminase</fullName>
    </submittedName>
</protein>
<dbReference type="InterPro" id="IPR027417">
    <property type="entry name" value="P-loop_NTPase"/>
</dbReference>
<dbReference type="InterPro" id="IPR035413">
    <property type="entry name" value="Terminase_L_C"/>
</dbReference>
<feature type="domain" description="Phage terminase large subunit N-terminal" evidence="1">
    <location>
        <begin position="39"/>
        <end position="235"/>
    </location>
</feature>
<sequence>MANPELVVNRAVRLSRLIATSFYGLYHLIKQGAYTHWWLKGGRGSTKSSFISIVIILGIMRHRDTHAVVLRKVAANLKDSIYEQLLWAIDVLGVGHLWKAKLSPLELIYIPTGQRIIFRGADKPRKIKSIKVKKGYIRWIWYEEVDEFNGPDEIRIINQSLMRGGPKFDVFYSFNPPRSVSSWVNTVVLEKRPDTYVHHSTYLDVPREWLGEQFIIEAEHLKAVNEAAYEHEYLGVPNGTGGEVFTNVKARVITDEEIARFDRIYRGLDFGFASDPLHYTVCYFDKTRRRLFIFYEIHRVGMKNRHLVDAIKQENPNNRLITADSAEQRTIAELRELGLNVRGAKKGPDSVEHGIKFLQDLEEIIIDPVRCPNTLREFTQYELEKDANGNWKDGFPDRNNHSIDAVRYALEDEINMRTVRAAPTIAR</sequence>
<dbReference type="InterPro" id="IPR052380">
    <property type="entry name" value="Viral_DNA_packaging_terminase"/>
</dbReference>
<organism evidence="3 4">
    <name type="scientific">Candidatus Reconcilbacillus cellulovorans</name>
    <dbReference type="NCBI Taxonomy" id="1906605"/>
    <lineage>
        <taxon>Bacteria</taxon>
        <taxon>Bacillati</taxon>
        <taxon>Bacillota</taxon>
        <taxon>Bacilli</taxon>
        <taxon>Bacillales</taxon>
        <taxon>Paenibacillaceae</taxon>
        <taxon>Candidatus Reconcilbacillus</taxon>
    </lineage>
</organism>
<feature type="domain" description="Phage terminase large subunit C-terminal" evidence="2">
    <location>
        <begin position="269"/>
        <end position="412"/>
    </location>
</feature>
<evidence type="ECO:0000259" key="2">
    <source>
        <dbReference type="Pfam" id="PF17288"/>
    </source>
</evidence>
<gene>
    <name evidence="3" type="ORF">BLM47_00140</name>
</gene>
<dbReference type="Proteomes" id="UP000243688">
    <property type="component" value="Unassembled WGS sequence"/>
</dbReference>
<evidence type="ECO:0000313" key="4">
    <source>
        <dbReference type="Proteomes" id="UP000243688"/>
    </source>
</evidence>
<comment type="caution">
    <text evidence="3">The sequence shown here is derived from an EMBL/GenBank/DDBJ whole genome shotgun (WGS) entry which is preliminary data.</text>
</comment>
<dbReference type="NCBIfam" id="TIGR01547">
    <property type="entry name" value="phage_term_2"/>
    <property type="match status" value="1"/>
</dbReference>
<dbReference type="Pfam" id="PF04466">
    <property type="entry name" value="Terminase_3"/>
    <property type="match status" value="1"/>
</dbReference>
<dbReference type="Gene3D" id="3.40.50.300">
    <property type="entry name" value="P-loop containing nucleotide triphosphate hydrolases"/>
    <property type="match status" value="1"/>
</dbReference>
<dbReference type="Gene3D" id="3.30.420.280">
    <property type="match status" value="1"/>
</dbReference>
<dbReference type="Pfam" id="PF17288">
    <property type="entry name" value="Terminase_3C"/>
    <property type="match status" value="1"/>
</dbReference>
<dbReference type="PANTHER" id="PTHR39184">
    <property type="match status" value="1"/>
</dbReference>
<evidence type="ECO:0000313" key="3">
    <source>
        <dbReference type="EMBL" id="PDO11585.1"/>
    </source>
</evidence>
<dbReference type="PANTHER" id="PTHR39184:SF1">
    <property type="entry name" value="PBSX PHAGE TERMINASE LARGE SUBUNIT"/>
    <property type="match status" value="1"/>
</dbReference>
<dbReference type="AlphaFoldDB" id="A0A2A6E3L7"/>
<evidence type="ECO:0000259" key="1">
    <source>
        <dbReference type="Pfam" id="PF04466"/>
    </source>
</evidence>
<dbReference type="EMBL" id="MOXJ01000001">
    <property type="protein sequence ID" value="PDO11585.1"/>
    <property type="molecule type" value="Genomic_DNA"/>
</dbReference>
<reference evidence="3 4" key="1">
    <citation type="submission" date="2016-12" db="EMBL/GenBank/DDBJ databases">
        <title>Candidatus Reconcilibacillus cellulovorans genome.</title>
        <authorList>
            <person name="Kolinko S."/>
            <person name="Wu Y.-W."/>
            <person name="Tachea F."/>
            <person name="Denzel E."/>
            <person name="Hiras J."/>
            <person name="Baecker N."/>
            <person name="Chan L.J."/>
            <person name="Eichorst S.A."/>
            <person name="Frey D."/>
            <person name="Adams P.D."/>
            <person name="Pray T."/>
            <person name="Tanjore D."/>
            <person name="Petzold C.J."/>
            <person name="Gladden J.M."/>
            <person name="Simmons B.A."/>
            <person name="Singer S.W."/>
        </authorList>
    </citation>
    <scope>NUCLEOTIDE SEQUENCE [LARGE SCALE GENOMIC DNA]</scope>
    <source>
        <strain evidence="3">JTherm</strain>
    </source>
</reference>
<dbReference type="InterPro" id="IPR006437">
    <property type="entry name" value="Phage_terminase_lsu"/>
</dbReference>
<proteinExistence type="predicted"/>
<accession>A0A2A6E3L7</accession>
<name>A0A2A6E3L7_9BACL</name>
<dbReference type="InterPro" id="IPR035412">
    <property type="entry name" value="Terminase_L_N"/>
</dbReference>